<comment type="similarity">
    <text evidence="2">Belongs to the V-ATPase e1/e2 subunit family.</text>
</comment>
<dbReference type="Pfam" id="PF05493">
    <property type="entry name" value="ATP_synt_H"/>
    <property type="match status" value="1"/>
</dbReference>
<keyword evidence="6 9" id="KW-1133">Transmembrane helix</keyword>
<dbReference type="GO" id="GO:0000220">
    <property type="term" value="C:vacuolar proton-transporting V-type ATPase, V0 domain"/>
    <property type="evidence" value="ECO:0007669"/>
    <property type="project" value="TreeGrafter"/>
</dbReference>
<dbReference type="GO" id="GO:0007035">
    <property type="term" value="P:vacuolar acidification"/>
    <property type="evidence" value="ECO:0007669"/>
    <property type="project" value="TreeGrafter"/>
</dbReference>
<evidence type="ECO:0000256" key="3">
    <source>
        <dbReference type="ARBA" id="ARBA00022448"/>
    </source>
</evidence>
<dbReference type="GO" id="GO:0012505">
    <property type="term" value="C:endomembrane system"/>
    <property type="evidence" value="ECO:0007669"/>
    <property type="project" value="UniProtKB-SubCell"/>
</dbReference>
<evidence type="ECO:0000313" key="11">
    <source>
        <dbReference type="Proteomes" id="UP000094801"/>
    </source>
</evidence>
<evidence type="ECO:0000256" key="6">
    <source>
        <dbReference type="ARBA" id="ARBA00022989"/>
    </source>
</evidence>
<comment type="subcellular location">
    <subcellularLocation>
        <location evidence="1">Endomembrane system</location>
        <topology evidence="1">Multi-pass membrane protein</topology>
    </subcellularLocation>
</comment>
<dbReference type="Proteomes" id="UP000094801">
    <property type="component" value="Unassembled WGS sequence"/>
</dbReference>
<keyword evidence="11" id="KW-1185">Reference proteome</keyword>
<evidence type="ECO:0000256" key="9">
    <source>
        <dbReference type="SAM" id="Phobius"/>
    </source>
</evidence>
<name>A0A1E4T8C0_9ASCO</name>
<evidence type="ECO:0000256" key="8">
    <source>
        <dbReference type="ARBA" id="ARBA00023136"/>
    </source>
</evidence>
<organism evidence="10 11">
    <name type="scientific">[Candida] arabinofermentans NRRL YB-2248</name>
    <dbReference type="NCBI Taxonomy" id="983967"/>
    <lineage>
        <taxon>Eukaryota</taxon>
        <taxon>Fungi</taxon>
        <taxon>Dikarya</taxon>
        <taxon>Ascomycota</taxon>
        <taxon>Saccharomycotina</taxon>
        <taxon>Pichiomycetes</taxon>
        <taxon>Pichiales</taxon>
        <taxon>Pichiaceae</taxon>
        <taxon>Ogataea</taxon>
        <taxon>Ogataea/Candida clade</taxon>
    </lineage>
</organism>
<dbReference type="EMBL" id="KV453847">
    <property type="protein sequence ID" value="ODV88005.1"/>
    <property type="molecule type" value="Genomic_DNA"/>
</dbReference>
<evidence type="ECO:0000256" key="7">
    <source>
        <dbReference type="ARBA" id="ARBA00023065"/>
    </source>
</evidence>
<gene>
    <name evidence="10" type="ORF">CANARDRAFT_26171</name>
</gene>
<keyword evidence="7" id="KW-0406">Ion transport</keyword>
<keyword evidence="5" id="KW-0375">Hydrogen ion transport</keyword>
<evidence type="ECO:0000256" key="5">
    <source>
        <dbReference type="ARBA" id="ARBA00022781"/>
    </source>
</evidence>
<dbReference type="AlphaFoldDB" id="A0A1E4T8C0"/>
<dbReference type="InterPro" id="IPR008389">
    <property type="entry name" value="ATPase_V0-cplx_e1/e2_su"/>
</dbReference>
<evidence type="ECO:0000256" key="4">
    <source>
        <dbReference type="ARBA" id="ARBA00022692"/>
    </source>
</evidence>
<dbReference type="OrthoDB" id="1508846at2759"/>
<evidence type="ECO:0008006" key="12">
    <source>
        <dbReference type="Google" id="ProtNLM"/>
    </source>
</evidence>
<dbReference type="GO" id="GO:0046961">
    <property type="term" value="F:proton-transporting ATPase activity, rotational mechanism"/>
    <property type="evidence" value="ECO:0007669"/>
    <property type="project" value="InterPro"/>
</dbReference>
<evidence type="ECO:0000256" key="2">
    <source>
        <dbReference type="ARBA" id="ARBA00008328"/>
    </source>
</evidence>
<dbReference type="PANTHER" id="PTHR12263">
    <property type="entry name" value="VACUOLAR ATP SYNTHASE SUBUNIT H"/>
    <property type="match status" value="1"/>
</dbReference>
<feature type="transmembrane region" description="Helical" evidence="9">
    <location>
        <begin position="6"/>
        <end position="24"/>
    </location>
</feature>
<feature type="transmembrane region" description="Helical" evidence="9">
    <location>
        <begin position="31"/>
        <end position="53"/>
    </location>
</feature>
<protein>
    <recommendedName>
        <fullName evidence="12">V-type proton ATPase subunit</fullName>
    </recommendedName>
</protein>
<keyword evidence="4 9" id="KW-0812">Transmembrane</keyword>
<evidence type="ECO:0000313" key="10">
    <source>
        <dbReference type="EMBL" id="ODV88005.1"/>
    </source>
</evidence>
<reference evidence="11" key="1">
    <citation type="submission" date="2016-04" db="EMBL/GenBank/DDBJ databases">
        <title>Comparative genomics of biotechnologically important yeasts.</title>
        <authorList>
            <consortium name="DOE Joint Genome Institute"/>
            <person name="Riley R."/>
            <person name="Haridas S."/>
            <person name="Wolfe K.H."/>
            <person name="Lopes M.R."/>
            <person name="Hittinger C.T."/>
            <person name="Goker M."/>
            <person name="Salamov A."/>
            <person name="Wisecaver J."/>
            <person name="Long T.M."/>
            <person name="Aerts A.L."/>
            <person name="Barry K."/>
            <person name="Choi C."/>
            <person name="Clum A."/>
            <person name="Coughlan A.Y."/>
            <person name="Deshpande S."/>
            <person name="Douglass A.P."/>
            <person name="Hanson S.J."/>
            <person name="Klenk H.-P."/>
            <person name="Labutti K."/>
            <person name="Lapidus A."/>
            <person name="Lindquist E."/>
            <person name="Lipzen A."/>
            <person name="Meier-Kolthoff J.P."/>
            <person name="Ohm R.A."/>
            <person name="Otillar R.P."/>
            <person name="Pangilinan J."/>
            <person name="Peng Y."/>
            <person name="Rokas A."/>
            <person name="Rosa C.A."/>
            <person name="Scheuner C."/>
            <person name="Sibirny A.A."/>
            <person name="Slot J.C."/>
            <person name="Stielow J.B."/>
            <person name="Sun H."/>
            <person name="Kurtzman C.P."/>
            <person name="Blackwell M."/>
            <person name="Grigoriev I.V."/>
            <person name="Jeffries T.W."/>
        </authorList>
    </citation>
    <scope>NUCLEOTIDE SEQUENCE [LARGE SCALE GENOMIC DNA]</scope>
    <source>
        <strain evidence="11">NRRL YB-2248</strain>
    </source>
</reference>
<keyword evidence="3" id="KW-0813">Transport</keyword>
<dbReference type="PANTHER" id="PTHR12263:SF0">
    <property type="entry name" value="V-TYPE PROTON ATPASE SUBUNIT"/>
    <property type="match status" value="1"/>
</dbReference>
<keyword evidence="8 9" id="KW-0472">Membrane</keyword>
<accession>A0A1E4T8C0</accession>
<dbReference type="STRING" id="983967.A0A1E4T8C0"/>
<proteinExistence type="inferred from homology"/>
<evidence type="ECO:0000256" key="1">
    <source>
        <dbReference type="ARBA" id="ARBA00004127"/>
    </source>
</evidence>
<sequence length="72" mass="8487">MSGWTVIFTMIITFAIGAIFWRFAPKENQTVWRSTVCLTLAMMFLMWAFTYLAQLHPLVEPRRSDLRPEFAE</sequence>